<reference evidence="2 3" key="1">
    <citation type="submission" date="2023-03" db="EMBL/GenBank/DDBJ databases">
        <title>Genome insight into feeding habits of ladybird beetles.</title>
        <authorList>
            <person name="Li H.-S."/>
            <person name="Huang Y.-H."/>
            <person name="Pang H."/>
        </authorList>
    </citation>
    <scope>NUCLEOTIDE SEQUENCE [LARGE SCALE GENOMIC DNA]</scope>
    <source>
        <strain evidence="2">SYSU_2023b</strain>
        <tissue evidence="2">Whole body</tissue>
    </source>
</reference>
<comment type="caution">
    <text evidence="2">The sequence shown here is derived from an EMBL/GenBank/DDBJ whole genome shotgun (WGS) entry which is preliminary data.</text>
</comment>
<dbReference type="EMBL" id="JARQZJ010000001">
    <property type="protein sequence ID" value="KAK9869388.1"/>
    <property type="molecule type" value="Genomic_DNA"/>
</dbReference>
<protein>
    <recommendedName>
        <fullName evidence="4">Tesmin/TSO1-like CXC domain-containing protein</fullName>
    </recommendedName>
</protein>
<name>A0AAW1TM52_9CUCU</name>
<proteinExistence type="predicted"/>
<keyword evidence="3" id="KW-1185">Reference proteome</keyword>
<evidence type="ECO:0000313" key="2">
    <source>
        <dbReference type="EMBL" id="KAK9869388.1"/>
    </source>
</evidence>
<evidence type="ECO:0000313" key="3">
    <source>
        <dbReference type="Proteomes" id="UP001431783"/>
    </source>
</evidence>
<sequence length="195" mass="22724">MSSSKKGRKVSIRPEHIRIDKGISFKNFSPFRRKMLSSFKFCKLRGLAAIKFCQCEACNHLTNEKCLCLECDLEEVITFYFYYKIMRTLLKYYQVQVKDDDSDVGRRRWTKVDEMDDELDKVVKFAKKSSSQATETTSAQLKRNITTASAKRRSATRHVKRTRSLNNEMAVKEIAPRRTQSSQDYSGPSKHIKNE</sequence>
<evidence type="ECO:0008006" key="4">
    <source>
        <dbReference type="Google" id="ProtNLM"/>
    </source>
</evidence>
<feature type="non-terminal residue" evidence="2">
    <location>
        <position position="195"/>
    </location>
</feature>
<gene>
    <name evidence="2" type="ORF">WA026_003145</name>
</gene>
<dbReference type="Proteomes" id="UP001431783">
    <property type="component" value="Unassembled WGS sequence"/>
</dbReference>
<dbReference type="AlphaFoldDB" id="A0AAW1TM52"/>
<evidence type="ECO:0000256" key="1">
    <source>
        <dbReference type="SAM" id="MobiDB-lite"/>
    </source>
</evidence>
<feature type="compositionally biased region" description="Basic residues" evidence="1">
    <location>
        <begin position="150"/>
        <end position="163"/>
    </location>
</feature>
<organism evidence="2 3">
    <name type="scientific">Henosepilachna vigintioctopunctata</name>
    <dbReference type="NCBI Taxonomy" id="420089"/>
    <lineage>
        <taxon>Eukaryota</taxon>
        <taxon>Metazoa</taxon>
        <taxon>Ecdysozoa</taxon>
        <taxon>Arthropoda</taxon>
        <taxon>Hexapoda</taxon>
        <taxon>Insecta</taxon>
        <taxon>Pterygota</taxon>
        <taxon>Neoptera</taxon>
        <taxon>Endopterygota</taxon>
        <taxon>Coleoptera</taxon>
        <taxon>Polyphaga</taxon>
        <taxon>Cucujiformia</taxon>
        <taxon>Coccinelloidea</taxon>
        <taxon>Coccinellidae</taxon>
        <taxon>Epilachninae</taxon>
        <taxon>Epilachnini</taxon>
        <taxon>Henosepilachna</taxon>
    </lineage>
</organism>
<accession>A0AAW1TM52</accession>
<feature type="region of interest" description="Disordered" evidence="1">
    <location>
        <begin position="147"/>
        <end position="195"/>
    </location>
</feature>